<proteinExistence type="predicted"/>
<dbReference type="AlphaFoldDB" id="A0A316DDH3"/>
<reference evidence="1 2" key="1">
    <citation type="submission" date="2018-05" db="EMBL/GenBank/DDBJ databases">
        <title>Genomic Encyclopedia of Type Strains, Phase IV (KMG-IV): sequencing the most valuable type-strain genomes for metagenomic binning, comparative biology and taxonomic classification.</title>
        <authorList>
            <person name="Goeker M."/>
        </authorList>
    </citation>
    <scope>NUCLEOTIDE SEQUENCE [LARGE SCALE GENOMIC DNA]</scope>
    <source>
        <strain evidence="1 2">DSM 18773</strain>
    </source>
</reference>
<name>A0A316DDH3_9BACL</name>
<dbReference type="OrthoDB" id="7595390at2"/>
<gene>
    <name evidence="1" type="ORF">C7459_10439</name>
</gene>
<accession>A0A316DDH3</accession>
<organism evidence="1 2">
    <name type="scientific">Tumebacillus permanentifrigoris</name>
    <dbReference type="NCBI Taxonomy" id="378543"/>
    <lineage>
        <taxon>Bacteria</taxon>
        <taxon>Bacillati</taxon>
        <taxon>Bacillota</taxon>
        <taxon>Bacilli</taxon>
        <taxon>Bacillales</taxon>
        <taxon>Alicyclobacillaceae</taxon>
        <taxon>Tumebacillus</taxon>
    </lineage>
</organism>
<sequence length="112" mass="12597">MSNWNNAETTCVISVYRPKAGLAEKLNEIVRRHVPTLREEGLITDRPTTALVAADETVVEIFEWSSYEAVEQAHTNPRVAEIWKDIAEVAEITTLSTLAEANRPFAPFKPLF</sequence>
<dbReference type="Proteomes" id="UP000245634">
    <property type="component" value="Unassembled WGS sequence"/>
</dbReference>
<evidence type="ECO:0008006" key="3">
    <source>
        <dbReference type="Google" id="ProtNLM"/>
    </source>
</evidence>
<dbReference type="InterPro" id="IPR011008">
    <property type="entry name" value="Dimeric_a/b-barrel"/>
</dbReference>
<evidence type="ECO:0000313" key="2">
    <source>
        <dbReference type="Proteomes" id="UP000245634"/>
    </source>
</evidence>
<dbReference type="RefSeq" id="WP_109687165.1">
    <property type="nucleotide sequence ID" value="NZ_QGGL01000004.1"/>
</dbReference>
<dbReference type="EMBL" id="QGGL01000004">
    <property type="protein sequence ID" value="PWK14840.1"/>
    <property type="molecule type" value="Genomic_DNA"/>
</dbReference>
<keyword evidence="2" id="KW-1185">Reference proteome</keyword>
<evidence type="ECO:0000313" key="1">
    <source>
        <dbReference type="EMBL" id="PWK14840.1"/>
    </source>
</evidence>
<comment type="caution">
    <text evidence="1">The sequence shown here is derived from an EMBL/GenBank/DDBJ whole genome shotgun (WGS) entry which is preliminary data.</text>
</comment>
<dbReference type="SUPFAM" id="SSF54909">
    <property type="entry name" value="Dimeric alpha+beta barrel"/>
    <property type="match status" value="1"/>
</dbReference>
<protein>
    <recommendedName>
        <fullName evidence="3">Quinol monooxygenase YgiN</fullName>
    </recommendedName>
</protein>